<keyword evidence="3" id="KW-1185">Reference proteome</keyword>
<protein>
    <submittedName>
        <fullName evidence="2">Uncharacterized protein</fullName>
    </submittedName>
</protein>
<name>A0A5S5BPW4_9BACL</name>
<evidence type="ECO:0000313" key="3">
    <source>
        <dbReference type="Proteomes" id="UP000323257"/>
    </source>
</evidence>
<evidence type="ECO:0000313" key="2">
    <source>
        <dbReference type="EMBL" id="TYP68378.1"/>
    </source>
</evidence>
<accession>A0A5S5BPW4</accession>
<reference evidence="2 3" key="1">
    <citation type="submission" date="2019-07" db="EMBL/GenBank/DDBJ databases">
        <title>Genomic Encyclopedia of Type Strains, Phase III (KMG-III): the genomes of soil and plant-associated and newly described type strains.</title>
        <authorList>
            <person name="Whitman W."/>
        </authorList>
    </citation>
    <scope>NUCLEOTIDE SEQUENCE [LARGE SCALE GENOMIC DNA]</scope>
    <source>
        <strain evidence="2 3">BL24</strain>
    </source>
</reference>
<keyword evidence="1" id="KW-0175">Coiled coil</keyword>
<dbReference type="RefSeq" id="WP_148933435.1">
    <property type="nucleotide sequence ID" value="NZ_VNHS01000019.1"/>
</dbReference>
<proteinExistence type="predicted"/>
<evidence type="ECO:0000256" key="1">
    <source>
        <dbReference type="SAM" id="Coils"/>
    </source>
</evidence>
<sequence length="60" mass="6910">MREEDGTLPGAADAETLIEENRRLREELDRLQAENAKLRGVIRSRAQETMSTRLKDALRE</sequence>
<dbReference type="EMBL" id="VNHS01000019">
    <property type="protein sequence ID" value="TYP68378.1"/>
    <property type="molecule type" value="Genomic_DNA"/>
</dbReference>
<organism evidence="2 3">
    <name type="scientific">Paenibacillus methanolicus</name>
    <dbReference type="NCBI Taxonomy" id="582686"/>
    <lineage>
        <taxon>Bacteria</taxon>
        <taxon>Bacillati</taxon>
        <taxon>Bacillota</taxon>
        <taxon>Bacilli</taxon>
        <taxon>Bacillales</taxon>
        <taxon>Paenibacillaceae</taxon>
        <taxon>Paenibacillus</taxon>
    </lineage>
</organism>
<comment type="caution">
    <text evidence="2">The sequence shown here is derived from an EMBL/GenBank/DDBJ whole genome shotgun (WGS) entry which is preliminary data.</text>
</comment>
<dbReference type="Proteomes" id="UP000323257">
    <property type="component" value="Unassembled WGS sequence"/>
</dbReference>
<feature type="coiled-coil region" evidence="1">
    <location>
        <begin position="11"/>
        <end position="41"/>
    </location>
</feature>
<gene>
    <name evidence="2" type="ORF">BCM02_11963</name>
</gene>
<dbReference type="AlphaFoldDB" id="A0A5S5BPW4"/>